<dbReference type="Proteomes" id="UP000815677">
    <property type="component" value="Unassembled WGS sequence"/>
</dbReference>
<evidence type="ECO:0000259" key="1">
    <source>
        <dbReference type="Pfam" id="PF14214"/>
    </source>
</evidence>
<dbReference type="InterPro" id="IPR025476">
    <property type="entry name" value="Helitron_helicase-like"/>
</dbReference>
<organism evidence="2 3">
    <name type="scientific">Mycena chlorophos</name>
    <name type="common">Agaric fungus</name>
    <name type="synonym">Agaricus chlorophos</name>
    <dbReference type="NCBI Taxonomy" id="658473"/>
    <lineage>
        <taxon>Eukaryota</taxon>
        <taxon>Fungi</taxon>
        <taxon>Dikarya</taxon>
        <taxon>Basidiomycota</taxon>
        <taxon>Agaricomycotina</taxon>
        <taxon>Agaricomycetes</taxon>
        <taxon>Agaricomycetidae</taxon>
        <taxon>Agaricales</taxon>
        <taxon>Marasmiineae</taxon>
        <taxon>Mycenaceae</taxon>
        <taxon>Mycena</taxon>
    </lineage>
</organism>
<keyword evidence="3" id="KW-1185">Reference proteome</keyword>
<accession>A0ABQ0L4D2</accession>
<sequence length="285" mass="32126">MTNRFNPPSVWATINLSDTGDPIAQVLAGEEIDLDHFVAMAGPMSNARAKNIARDPFAAAEFFHTTIRIVLEEMFGIHINARGGIDRKEGILGVVNGYVGTVEAQARGTLHLHILLWLRGAPTPRMMREALHSARFREKMAAFIRANIRAHIDGTTRENFLSTPKQFNIAYSRPEDPRLPDYPRRAAEAERRIARAVQTHDCKTHTCLKLKKGRVVCKRRAPWPTADDAWVHENGDWGPKRVYPRLNAWNPPLIQVVRCNHDMKLVTNGADTKVRTLCFLGPVQC</sequence>
<evidence type="ECO:0000313" key="2">
    <source>
        <dbReference type="EMBL" id="GAT46003.1"/>
    </source>
</evidence>
<protein>
    <recommendedName>
        <fullName evidence="1">Helitron helicase-like domain-containing protein</fullName>
    </recommendedName>
</protein>
<evidence type="ECO:0000313" key="3">
    <source>
        <dbReference type="Proteomes" id="UP000815677"/>
    </source>
</evidence>
<proteinExistence type="predicted"/>
<reference evidence="2" key="1">
    <citation type="submission" date="2014-09" db="EMBL/GenBank/DDBJ databases">
        <title>Genome sequence of the luminous mushroom Mycena chlorophos for searching fungal bioluminescence genes.</title>
        <authorList>
            <person name="Tanaka Y."/>
            <person name="Kasuga D."/>
            <person name="Oba Y."/>
            <person name="Hase S."/>
            <person name="Sato K."/>
            <person name="Oba Y."/>
            <person name="Sakakibara Y."/>
        </authorList>
    </citation>
    <scope>NUCLEOTIDE SEQUENCE</scope>
</reference>
<name>A0ABQ0L4D2_MYCCL</name>
<dbReference type="Pfam" id="PF14214">
    <property type="entry name" value="Helitron_like_N"/>
    <property type="match status" value="1"/>
</dbReference>
<feature type="domain" description="Helitron helicase-like" evidence="1">
    <location>
        <begin position="1"/>
        <end position="116"/>
    </location>
</feature>
<gene>
    <name evidence="2" type="ORF">MCHLO_03550</name>
</gene>
<dbReference type="EMBL" id="DF842036">
    <property type="protein sequence ID" value="GAT46003.1"/>
    <property type="molecule type" value="Genomic_DNA"/>
</dbReference>